<name>A0A815EN81_ADIRI</name>
<feature type="compositionally biased region" description="Polar residues" evidence="5">
    <location>
        <begin position="1"/>
        <end position="16"/>
    </location>
</feature>
<dbReference type="Proteomes" id="UP000663852">
    <property type="component" value="Unassembled WGS sequence"/>
</dbReference>
<keyword evidence="8" id="KW-1185">Reference proteome</keyword>
<comment type="function">
    <text evidence="4">Kinesin is a microtubule-associated force-producing protein that play a role in organelle transport.</text>
</comment>
<comment type="subunit">
    <text evidence="4">Oligomeric complex composed of two heavy chains and two light chains.</text>
</comment>
<dbReference type="EMBL" id="CAJNOR010000302">
    <property type="protein sequence ID" value="CAF0873614.1"/>
    <property type="molecule type" value="Genomic_DNA"/>
</dbReference>
<dbReference type="SUPFAM" id="SSF48452">
    <property type="entry name" value="TPR-like"/>
    <property type="match status" value="2"/>
</dbReference>
<evidence type="ECO:0000256" key="1">
    <source>
        <dbReference type="ARBA" id="ARBA00022737"/>
    </source>
</evidence>
<comment type="similarity">
    <text evidence="4">Belongs to the kinesin light chain family.</text>
</comment>
<evidence type="ECO:0000313" key="6">
    <source>
        <dbReference type="EMBL" id="CAF0873614.1"/>
    </source>
</evidence>
<evidence type="ECO:0000256" key="4">
    <source>
        <dbReference type="RuleBase" id="RU367020"/>
    </source>
</evidence>
<dbReference type="PANTHER" id="PTHR45641:SF1">
    <property type="entry name" value="AAA+ ATPASE DOMAIN-CONTAINING PROTEIN"/>
    <property type="match status" value="1"/>
</dbReference>
<dbReference type="AlphaFoldDB" id="A0A815EN81"/>
<accession>A0A815EN81</accession>
<dbReference type="GO" id="GO:0005871">
    <property type="term" value="C:kinesin complex"/>
    <property type="evidence" value="ECO:0007669"/>
    <property type="project" value="UniProtKB-UniRule"/>
</dbReference>
<dbReference type="EMBL" id="CAJNOJ010000231">
    <property type="protein sequence ID" value="CAF1317557.1"/>
    <property type="molecule type" value="Genomic_DNA"/>
</dbReference>
<evidence type="ECO:0000313" key="7">
    <source>
        <dbReference type="EMBL" id="CAF1317557.1"/>
    </source>
</evidence>
<evidence type="ECO:0000256" key="2">
    <source>
        <dbReference type="ARBA" id="ARBA00022803"/>
    </source>
</evidence>
<keyword evidence="4" id="KW-0493">Microtubule</keyword>
<dbReference type="GO" id="GO:0005874">
    <property type="term" value="C:microtubule"/>
    <property type="evidence" value="ECO:0007669"/>
    <property type="project" value="UniProtKB-UniRule"/>
</dbReference>
<evidence type="ECO:0000256" key="5">
    <source>
        <dbReference type="SAM" id="MobiDB-lite"/>
    </source>
</evidence>
<dbReference type="InterPro" id="IPR019734">
    <property type="entry name" value="TPR_rpt"/>
</dbReference>
<dbReference type="Gene3D" id="1.25.40.10">
    <property type="entry name" value="Tetratricopeptide repeat domain"/>
    <property type="match status" value="2"/>
</dbReference>
<keyword evidence="4" id="KW-0505">Motor protein</keyword>
<evidence type="ECO:0000313" key="9">
    <source>
        <dbReference type="Proteomes" id="UP000663852"/>
    </source>
</evidence>
<dbReference type="SMART" id="SM00028">
    <property type="entry name" value="TPR"/>
    <property type="match status" value="5"/>
</dbReference>
<protein>
    <recommendedName>
        <fullName evidence="4">Kinesin light chain</fullName>
    </recommendedName>
</protein>
<feature type="repeat" description="TPR" evidence="3">
    <location>
        <begin position="289"/>
        <end position="322"/>
    </location>
</feature>
<gene>
    <name evidence="7" type="ORF">EDS130_LOCUS31484</name>
    <name evidence="6" type="ORF">XAT740_LOCUS6623</name>
</gene>
<keyword evidence="4" id="KW-0206">Cytoskeleton</keyword>
<dbReference type="Pfam" id="PF13424">
    <property type="entry name" value="TPR_12"/>
    <property type="match status" value="1"/>
</dbReference>
<reference evidence="7" key="1">
    <citation type="submission" date="2021-02" db="EMBL/GenBank/DDBJ databases">
        <authorList>
            <person name="Nowell W R."/>
        </authorList>
    </citation>
    <scope>NUCLEOTIDE SEQUENCE</scope>
</reference>
<dbReference type="InterPro" id="IPR011990">
    <property type="entry name" value="TPR-like_helical_dom_sf"/>
</dbReference>
<dbReference type="PRINTS" id="PR00381">
    <property type="entry name" value="KINESINLIGHT"/>
</dbReference>
<proteinExistence type="inferred from homology"/>
<dbReference type="PROSITE" id="PS50005">
    <property type="entry name" value="TPR"/>
    <property type="match status" value="2"/>
</dbReference>
<sequence length="519" mass="59865">MFNSLSSFSNDETGSFVSDEETKRQEAEFMYAGIVRDILVQINSTEVFIDEFQEYYDPCNAIFWYTRDTFLYRFLNKALREQDIDTLYGLRYFIKDLHEQLIELHHLSKNDTKSTANANIKTMYRGQLMNLNEFNKKIRYHMNGFLSVNTFLSTTTNKELAIFFVNGEIVHILFQINADESITKFPFAKLSKKSAFGNDEGEILFAMGAVFRIMLMDNELWHVTLKLTDEEDDDLCKLTKYVKNDIVQPIPLVSLAKLMGILARYDKAENFYILSFGPAIASQNAGCIAAVYNDLGLNYKLMEQINKAIRCFQISLDLKCKHFTNADTNPSLAITYNNLGGVYFSQQEYELAALMYRNAARIHRASTNPDQISLAICYNNIGTVCKEIQRYEEALLMYEMSLEIRLSVLPRTHPMIATTCNNIAHTYYLQGHSEKAAEYWKKTLLIQQTSLPSDHLLLGKTYQSLSIVSYEHGFLEQALEYAKKSQKVNSVNFPTDHPKVKEENEWISQVEEELDKLHV</sequence>
<keyword evidence="1" id="KW-0677">Repeat</keyword>
<dbReference type="Pfam" id="PF13374">
    <property type="entry name" value="TPR_10"/>
    <property type="match status" value="1"/>
</dbReference>
<keyword evidence="2 3" id="KW-0802">TPR repeat</keyword>
<dbReference type="Proteomes" id="UP000663828">
    <property type="component" value="Unassembled WGS sequence"/>
</dbReference>
<dbReference type="Gene3D" id="3.90.176.10">
    <property type="entry name" value="Toxin ADP-ribosyltransferase, Chain A, domain 1"/>
    <property type="match status" value="1"/>
</dbReference>
<dbReference type="PANTHER" id="PTHR45641">
    <property type="entry name" value="TETRATRICOPEPTIDE REPEAT PROTEIN (AFU_ORTHOLOGUE AFUA_6G03870)"/>
    <property type="match status" value="1"/>
</dbReference>
<dbReference type="SUPFAM" id="SSF56399">
    <property type="entry name" value="ADP-ribosylation"/>
    <property type="match status" value="1"/>
</dbReference>
<keyword evidence="4" id="KW-0963">Cytoplasm</keyword>
<comment type="subcellular location">
    <subcellularLocation>
        <location evidence="4">Cytoplasm</location>
        <location evidence="4">Cytoskeleton</location>
    </subcellularLocation>
</comment>
<feature type="repeat" description="TPR" evidence="3">
    <location>
        <begin position="333"/>
        <end position="366"/>
    </location>
</feature>
<organism evidence="7 9">
    <name type="scientific">Adineta ricciae</name>
    <name type="common">Rotifer</name>
    <dbReference type="NCBI Taxonomy" id="249248"/>
    <lineage>
        <taxon>Eukaryota</taxon>
        <taxon>Metazoa</taxon>
        <taxon>Spiralia</taxon>
        <taxon>Gnathifera</taxon>
        <taxon>Rotifera</taxon>
        <taxon>Eurotatoria</taxon>
        <taxon>Bdelloidea</taxon>
        <taxon>Adinetida</taxon>
        <taxon>Adinetidae</taxon>
        <taxon>Adineta</taxon>
    </lineage>
</organism>
<evidence type="ECO:0000256" key="3">
    <source>
        <dbReference type="PROSITE-ProRule" id="PRU00339"/>
    </source>
</evidence>
<dbReference type="OrthoDB" id="7103806at2759"/>
<evidence type="ECO:0000313" key="8">
    <source>
        <dbReference type="Proteomes" id="UP000663828"/>
    </source>
</evidence>
<comment type="caution">
    <text evidence="7">The sequence shown here is derived from an EMBL/GenBank/DDBJ whole genome shotgun (WGS) entry which is preliminary data.</text>
</comment>
<feature type="region of interest" description="Disordered" evidence="5">
    <location>
        <begin position="1"/>
        <end position="20"/>
    </location>
</feature>